<accession>A0A4Y9M2L1</accession>
<proteinExistence type="predicted"/>
<evidence type="ECO:0000256" key="6">
    <source>
        <dbReference type="ARBA" id="ARBA00022801"/>
    </source>
</evidence>
<dbReference type="Gene3D" id="3.90.850.10">
    <property type="entry name" value="Fumarylacetoacetase-like, C-terminal domain"/>
    <property type="match status" value="1"/>
</dbReference>
<comment type="cofactor">
    <cofactor evidence="1 13">
        <name>Ca(2+)</name>
        <dbReference type="ChEBI" id="CHEBI:29108"/>
    </cofactor>
</comment>
<evidence type="ECO:0000313" key="18">
    <source>
        <dbReference type="Proteomes" id="UP000297966"/>
    </source>
</evidence>
<dbReference type="Pfam" id="PF01557">
    <property type="entry name" value="FAA_hydrolase"/>
    <property type="match status" value="1"/>
</dbReference>
<gene>
    <name evidence="17" type="primary">fahA</name>
    <name evidence="17" type="ORF">E4K65_10215</name>
</gene>
<feature type="domain" description="Fumarylacetoacetase-like C-terminal" evidence="15">
    <location>
        <begin position="138"/>
        <end position="431"/>
    </location>
</feature>
<dbReference type="SUPFAM" id="SSF56529">
    <property type="entry name" value="FAH"/>
    <property type="match status" value="1"/>
</dbReference>
<reference evidence="17 18" key="1">
    <citation type="submission" date="2019-03" db="EMBL/GenBank/DDBJ databases">
        <title>Bradyrhizobium diversity isolated from nodules of Chamaecrista fasciculata.</title>
        <authorList>
            <person name="Klepa M.S."/>
            <person name="Urquiaga M.O."/>
            <person name="Hungria M."/>
            <person name="Delamuta J.R."/>
        </authorList>
    </citation>
    <scope>NUCLEOTIDE SEQUENCE [LARGE SCALE GENOMIC DNA]</scope>
    <source>
        <strain evidence="17 18">CNPSo 3448</strain>
    </source>
</reference>
<dbReference type="RefSeq" id="WP_135174033.1">
    <property type="nucleotide sequence ID" value="NZ_SPQT01000003.1"/>
</dbReference>
<feature type="region of interest" description="Disordered" evidence="14">
    <location>
        <begin position="1"/>
        <end position="24"/>
    </location>
</feature>
<keyword evidence="9" id="KW-0828">Tyrosine catabolism</keyword>
<feature type="binding site" evidence="12">
    <location>
        <position position="141"/>
    </location>
    <ligand>
        <name>substrate</name>
    </ligand>
</feature>
<evidence type="ECO:0000259" key="15">
    <source>
        <dbReference type="Pfam" id="PF01557"/>
    </source>
</evidence>
<feature type="binding site" evidence="13">
    <location>
        <position position="212"/>
    </location>
    <ligand>
        <name>Ca(2+)</name>
        <dbReference type="ChEBI" id="CHEBI:29108"/>
    </ligand>
</feature>
<dbReference type="AlphaFoldDB" id="A0A4Y9M2L1"/>
<dbReference type="GO" id="GO:0006559">
    <property type="term" value="P:L-phenylalanine catabolic process"/>
    <property type="evidence" value="ECO:0007669"/>
    <property type="project" value="UniProtKB-UniPathway"/>
</dbReference>
<feature type="binding site" evidence="13">
    <location>
        <position position="139"/>
    </location>
    <ligand>
        <name>Ca(2+)</name>
        <dbReference type="ChEBI" id="CHEBI:29108"/>
    </ligand>
</feature>
<evidence type="ECO:0000256" key="11">
    <source>
        <dbReference type="PIRSR" id="PIRSR605959-1"/>
    </source>
</evidence>
<keyword evidence="7 13" id="KW-0106">Calcium</keyword>
<evidence type="ECO:0000256" key="3">
    <source>
        <dbReference type="ARBA" id="ARBA00004782"/>
    </source>
</evidence>
<dbReference type="UniPathway" id="UPA00139">
    <property type="reaction ID" value="UER00341"/>
</dbReference>
<dbReference type="InterPro" id="IPR011234">
    <property type="entry name" value="Fumarylacetoacetase-like_C"/>
</dbReference>
<evidence type="ECO:0000256" key="8">
    <source>
        <dbReference type="ARBA" id="ARBA00022842"/>
    </source>
</evidence>
<feature type="active site" description="Proton acceptor" evidence="11">
    <location>
        <position position="146"/>
    </location>
</feature>
<feature type="compositionally biased region" description="Basic and acidic residues" evidence="14">
    <location>
        <begin position="1"/>
        <end position="13"/>
    </location>
</feature>
<dbReference type="Proteomes" id="UP000297966">
    <property type="component" value="Unassembled WGS sequence"/>
</dbReference>
<dbReference type="GO" id="GO:0046872">
    <property type="term" value="F:metal ion binding"/>
    <property type="evidence" value="ECO:0007669"/>
    <property type="project" value="UniProtKB-KW"/>
</dbReference>
<name>A0A4Y9M2L1_9BRAD</name>
<feature type="binding site" evidence="13">
    <location>
        <position position="246"/>
    </location>
    <ligand>
        <name>Mg(2+)</name>
        <dbReference type="ChEBI" id="CHEBI:18420"/>
    </ligand>
</feature>
<feature type="binding site" evidence="13">
    <location>
        <position position="266"/>
    </location>
    <ligand>
        <name>Mg(2+)</name>
        <dbReference type="ChEBI" id="CHEBI:18420"/>
    </ligand>
</feature>
<evidence type="ECO:0000256" key="7">
    <source>
        <dbReference type="ARBA" id="ARBA00022837"/>
    </source>
</evidence>
<sequence length="449" mass="48128">MSATIDETHDPARRSFVSSANDPSGDFPIQNLPLGVFSRGKDGKRSAGIGIGDQILDLHAAHRAGLLPAEIPEWTVADSSLNSLFALGPRALRTLRKAISAALDAGSSGEAARHRASDLLVPMGACTMYRPTAVPNYTDFYAGIHHAKAAGALLTPENPLPANYKWVPIAYHGRASSVQVGQGVVRRPIGQRPPSVDGGTPGFGPCDRLDFELEMGFYLSGGNELGNPIPVARASEQIVGYSLLNDWSARDVQRWEMYPLGPFLSKSFATSVSPWVVTADALAPFRIPAMVRPHGDPQPLKYLLDDDDQKSGGLDISLKVFLTTEKMRAARDVPVEILSSNAKYLYWTPAQMVAHHTINGCNLLPGDLIGTGTISGPTDAELSSMLEFTSAGTRPITLPNGERRGFLHDGDEIRFEGRCTREGFASIGFGVCVGTIAASHQTELESRAA</sequence>
<feature type="binding site" evidence="13">
    <location>
        <position position="270"/>
    </location>
    <ligand>
        <name>Mg(2+)</name>
        <dbReference type="ChEBI" id="CHEBI:18420"/>
    </ligand>
</feature>
<dbReference type="Gene3D" id="2.30.30.230">
    <property type="entry name" value="Fumarylacetoacetase, N-terminal domain"/>
    <property type="match status" value="1"/>
</dbReference>
<dbReference type="InterPro" id="IPR015377">
    <property type="entry name" value="Fumarylacetoacetase_N"/>
</dbReference>
<evidence type="ECO:0000256" key="13">
    <source>
        <dbReference type="PIRSR" id="PIRSR605959-3"/>
    </source>
</evidence>
<evidence type="ECO:0000259" key="16">
    <source>
        <dbReference type="Pfam" id="PF09298"/>
    </source>
</evidence>
<dbReference type="EC" id="3.7.1.2" evidence="4"/>
<dbReference type="PANTHER" id="PTHR43069">
    <property type="entry name" value="FUMARYLACETOACETASE"/>
    <property type="match status" value="1"/>
</dbReference>
<evidence type="ECO:0000256" key="4">
    <source>
        <dbReference type="ARBA" id="ARBA00012094"/>
    </source>
</evidence>
<dbReference type="Pfam" id="PF09298">
    <property type="entry name" value="FAA_hydrolase_N"/>
    <property type="match status" value="1"/>
</dbReference>
<keyword evidence="10" id="KW-0585">Phenylalanine catabolism</keyword>
<comment type="caution">
    <text evidence="17">The sequence shown here is derived from an EMBL/GenBank/DDBJ whole genome shotgun (WGS) entry which is preliminary data.</text>
</comment>
<dbReference type="OrthoDB" id="3766879at2"/>
<organism evidence="17 18">
    <name type="scientific">Bradyrhizobium niftali</name>
    <dbReference type="NCBI Taxonomy" id="2560055"/>
    <lineage>
        <taxon>Bacteria</taxon>
        <taxon>Pseudomonadati</taxon>
        <taxon>Pseudomonadota</taxon>
        <taxon>Alphaproteobacteria</taxon>
        <taxon>Hyphomicrobiales</taxon>
        <taxon>Nitrobacteraceae</taxon>
        <taxon>Bradyrhizobium</taxon>
    </lineage>
</organism>
<evidence type="ECO:0000313" key="17">
    <source>
        <dbReference type="EMBL" id="TFV49271.1"/>
    </source>
</evidence>
<feature type="binding site" evidence="13">
    <location>
        <position position="214"/>
    </location>
    <ligand>
        <name>Ca(2+)</name>
        <dbReference type="ChEBI" id="CHEBI:29108"/>
    </ligand>
</feature>
<keyword evidence="8 13" id="KW-0460">Magnesium</keyword>
<keyword evidence="6 17" id="KW-0378">Hydrolase</keyword>
<evidence type="ECO:0000256" key="10">
    <source>
        <dbReference type="ARBA" id="ARBA00023232"/>
    </source>
</evidence>
<dbReference type="GO" id="GO:0004334">
    <property type="term" value="F:fumarylacetoacetase activity"/>
    <property type="evidence" value="ECO:0007669"/>
    <property type="project" value="UniProtKB-EC"/>
</dbReference>
<evidence type="ECO:0000256" key="14">
    <source>
        <dbReference type="SAM" id="MobiDB-lite"/>
    </source>
</evidence>
<evidence type="ECO:0000256" key="1">
    <source>
        <dbReference type="ARBA" id="ARBA00001913"/>
    </source>
</evidence>
<comment type="pathway">
    <text evidence="3">Amino-acid degradation; L-phenylalanine degradation; acetoacetate and fumarate from L-phenylalanine: step 6/6.</text>
</comment>
<dbReference type="PANTHER" id="PTHR43069:SF2">
    <property type="entry name" value="FUMARYLACETOACETASE"/>
    <property type="match status" value="1"/>
</dbReference>
<dbReference type="EMBL" id="SPQT01000003">
    <property type="protein sequence ID" value="TFV49271.1"/>
    <property type="molecule type" value="Genomic_DNA"/>
</dbReference>
<protein>
    <recommendedName>
        <fullName evidence="4">fumarylacetoacetase</fullName>
        <ecNumber evidence="4">3.7.1.2</ecNumber>
    </recommendedName>
</protein>
<keyword evidence="5 13" id="KW-0479">Metal-binding</keyword>
<comment type="cofactor">
    <cofactor evidence="2 13">
        <name>Mg(2+)</name>
        <dbReference type="ChEBI" id="CHEBI:18420"/>
    </cofactor>
</comment>
<keyword evidence="18" id="KW-1185">Reference proteome</keyword>
<dbReference type="InterPro" id="IPR036462">
    <property type="entry name" value="Fumarylacetoacetase_N_sf"/>
</dbReference>
<evidence type="ECO:0000256" key="2">
    <source>
        <dbReference type="ARBA" id="ARBA00001946"/>
    </source>
</evidence>
<dbReference type="InterPro" id="IPR005959">
    <property type="entry name" value="Fumarylacetoacetase"/>
</dbReference>
<feature type="binding site" evidence="12">
    <location>
        <position position="373"/>
    </location>
    <ligand>
        <name>substrate</name>
    </ligand>
</feature>
<dbReference type="NCBIfam" id="TIGR01266">
    <property type="entry name" value="fum_ac_acetase"/>
    <property type="match status" value="1"/>
</dbReference>
<feature type="domain" description="Fumarylacetoacetase N-terminal" evidence="16">
    <location>
        <begin position="30"/>
        <end position="129"/>
    </location>
</feature>
<evidence type="ECO:0000256" key="9">
    <source>
        <dbReference type="ARBA" id="ARBA00022878"/>
    </source>
</evidence>
<evidence type="ECO:0000256" key="5">
    <source>
        <dbReference type="ARBA" id="ARBA00022723"/>
    </source>
</evidence>
<evidence type="ECO:0000256" key="12">
    <source>
        <dbReference type="PIRSR" id="PIRSR605959-2"/>
    </source>
</evidence>
<feature type="binding site" evidence="12">
    <location>
        <position position="253"/>
    </location>
    <ligand>
        <name>substrate</name>
    </ligand>
</feature>
<dbReference type="GO" id="GO:1902000">
    <property type="term" value="P:homogentisate catabolic process"/>
    <property type="evidence" value="ECO:0007669"/>
    <property type="project" value="TreeGrafter"/>
</dbReference>
<feature type="binding site" evidence="13">
    <location>
        <position position="246"/>
    </location>
    <ligand>
        <name>Ca(2+)</name>
        <dbReference type="ChEBI" id="CHEBI:29108"/>
    </ligand>
</feature>
<dbReference type="InterPro" id="IPR036663">
    <property type="entry name" value="Fumarylacetoacetase_C_sf"/>
</dbReference>
<dbReference type="GO" id="GO:0006572">
    <property type="term" value="P:L-tyrosine catabolic process"/>
    <property type="evidence" value="ECO:0007669"/>
    <property type="project" value="UniProtKB-KW"/>
</dbReference>
<dbReference type="SUPFAM" id="SSF63433">
    <property type="entry name" value="Fumarylacetoacetate hydrolase, FAH, N-terminal domain"/>
    <property type="match status" value="1"/>
</dbReference>